<dbReference type="InterPro" id="IPR036010">
    <property type="entry name" value="2Fe-2S_ferredoxin-like_sf"/>
</dbReference>
<dbReference type="Pfam" id="PF14574">
    <property type="entry name" value="RACo_C_ter"/>
    <property type="match status" value="1"/>
</dbReference>
<dbReference type="Gene3D" id="3.10.20.30">
    <property type="match status" value="1"/>
</dbReference>
<dbReference type="InterPro" id="IPR041414">
    <property type="entry name" value="Raco-like_middle"/>
</dbReference>
<accession>A0A0F9MZJ8</accession>
<dbReference type="CDD" id="cd00207">
    <property type="entry name" value="fer2"/>
    <property type="match status" value="1"/>
</dbReference>
<evidence type="ECO:0000313" key="2">
    <source>
        <dbReference type="EMBL" id="KKN11139.1"/>
    </source>
</evidence>
<sequence length="670" mass="74104">MEKKRFTLILEPISKRINVVEGSTVYDAILALNFTIGALCAGEGTCGKCIIRVLDPDLKISKPSDREIEALGNDKISEGYRLACQTKIFGDLRVYLTETLIPKGNRILVDADLESLGIKENYKIQPFITSKFCNITFADLKNPRNDLSGLIEAILDKYDHFKIFKDNIPLHIDDYLYNIVKKLPLFMREKNGNITAFFKRNSEFDIWKLFDIDSGNETDKMFGLAVDIGTTTIVGYLINLNSGEKVAISAMLNPQVAIGEDLISRITYIMKNNAIEKAKELIINAINNILEDCCNKANINLTNVKDISIVGNTGMHHIFFGVPSQFLAVSPYVPVFKAPINISAGALGLKCNPNVNVYSPPVIAGYVGTDTIGCITSSKINTFDKYSLLIDIGTNGELVLGNKDGLVTASCAAGSALEGAQISCGMRGSEGAIESVFIDRDTLEPSNIVIGDIKPLGLCGSGLIDTVAEMLKSKIITRAGKFNFKSEKIKNHRRIVKKEDGYHYIIYKSEWDNDDYQISGIGESANEITISQKDINQLQLAKGAFLSAANILLNIENKNPGDIEQVLLAGGFGTYINKENAAFIGLFPEVDSHNIFQIGNAAGSGAQLFLIDFEQRRFANKIAFEIKYREIASSPLFQKEYALSLYFPHYNFDKFPNLKEKYSEIQVLLK</sequence>
<evidence type="ECO:0000259" key="1">
    <source>
        <dbReference type="PROSITE" id="PS51085"/>
    </source>
</evidence>
<dbReference type="PROSITE" id="PS51085">
    <property type="entry name" value="2FE2S_FER_2"/>
    <property type="match status" value="1"/>
</dbReference>
<proteinExistence type="predicted"/>
<organism evidence="2">
    <name type="scientific">marine sediment metagenome</name>
    <dbReference type="NCBI Taxonomy" id="412755"/>
    <lineage>
        <taxon>unclassified sequences</taxon>
        <taxon>metagenomes</taxon>
        <taxon>ecological metagenomes</taxon>
    </lineage>
</organism>
<dbReference type="GO" id="GO:0051536">
    <property type="term" value="F:iron-sulfur cluster binding"/>
    <property type="evidence" value="ECO:0007669"/>
    <property type="project" value="InterPro"/>
</dbReference>
<dbReference type="Pfam" id="PF00111">
    <property type="entry name" value="Fer2"/>
    <property type="match status" value="1"/>
</dbReference>
<comment type="caution">
    <text evidence="2">The sequence shown here is derived from an EMBL/GenBank/DDBJ whole genome shotgun (WGS) entry which is preliminary data.</text>
</comment>
<dbReference type="InterPro" id="IPR043129">
    <property type="entry name" value="ATPase_NBD"/>
</dbReference>
<dbReference type="Pfam" id="PF17651">
    <property type="entry name" value="Raco_middle"/>
    <property type="match status" value="1"/>
</dbReference>
<protein>
    <recommendedName>
        <fullName evidence="1">2Fe-2S ferredoxin-type domain-containing protein</fullName>
    </recommendedName>
</protein>
<dbReference type="Gene3D" id="3.30.420.480">
    <property type="entry name" value="Domain of unknown function (DUF4445)"/>
    <property type="match status" value="1"/>
</dbReference>
<dbReference type="AlphaFoldDB" id="A0A0F9MZJ8"/>
<dbReference type="InterPro" id="IPR052911">
    <property type="entry name" value="Corrinoid_activation_enz"/>
</dbReference>
<name>A0A0F9MZJ8_9ZZZZ</name>
<dbReference type="InterPro" id="IPR001041">
    <property type="entry name" value="2Fe-2S_ferredoxin-type"/>
</dbReference>
<dbReference type="InterPro" id="IPR012675">
    <property type="entry name" value="Beta-grasp_dom_sf"/>
</dbReference>
<dbReference type="EMBL" id="LAZR01004169">
    <property type="protein sequence ID" value="KKN11139.1"/>
    <property type="molecule type" value="Genomic_DNA"/>
</dbReference>
<feature type="domain" description="2Fe-2S ferredoxin-type" evidence="1">
    <location>
        <begin position="4"/>
        <end position="100"/>
    </location>
</feature>
<dbReference type="SUPFAM" id="SSF53067">
    <property type="entry name" value="Actin-like ATPase domain"/>
    <property type="match status" value="1"/>
</dbReference>
<dbReference type="PANTHER" id="PTHR42895:SF1">
    <property type="entry name" value="IRON-SULFUR CLUSTER PROTEIN"/>
    <property type="match status" value="1"/>
</dbReference>
<dbReference type="PANTHER" id="PTHR42895">
    <property type="entry name" value="IRON-SULFUR CLUSTER-BINDING PROTEIN-RELATED"/>
    <property type="match status" value="1"/>
</dbReference>
<dbReference type="InterPro" id="IPR027980">
    <property type="entry name" value="RACo_C"/>
</dbReference>
<dbReference type="SUPFAM" id="SSF54292">
    <property type="entry name" value="2Fe-2S ferredoxin-like"/>
    <property type="match status" value="1"/>
</dbReference>
<dbReference type="InterPro" id="IPR042259">
    <property type="entry name" value="Raco-like_middle_sf"/>
</dbReference>
<reference evidence="2" key="1">
    <citation type="journal article" date="2015" name="Nature">
        <title>Complex archaea that bridge the gap between prokaryotes and eukaryotes.</title>
        <authorList>
            <person name="Spang A."/>
            <person name="Saw J.H."/>
            <person name="Jorgensen S.L."/>
            <person name="Zaremba-Niedzwiedzka K."/>
            <person name="Martijn J."/>
            <person name="Lind A.E."/>
            <person name="van Eijk R."/>
            <person name="Schleper C."/>
            <person name="Guy L."/>
            <person name="Ettema T.J."/>
        </authorList>
    </citation>
    <scope>NUCLEOTIDE SEQUENCE</scope>
</reference>
<gene>
    <name evidence="2" type="ORF">LCGC14_1029480</name>
</gene>